<organism evidence="2 3">
    <name type="scientific">Pseudomonas syringae pv. apii</name>
    <dbReference type="NCBI Taxonomy" id="81036"/>
    <lineage>
        <taxon>Bacteria</taxon>
        <taxon>Pseudomonadati</taxon>
        <taxon>Pseudomonadota</taxon>
        <taxon>Gammaproteobacteria</taxon>
        <taxon>Pseudomonadales</taxon>
        <taxon>Pseudomonadaceae</taxon>
        <taxon>Pseudomonas</taxon>
    </lineage>
</organism>
<gene>
    <name evidence="2" type="ORF">ALP23_04137</name>
</gene>
<name>A0A3M5WHK4_9PSED</name>
<keyword evidence="1" id="KW-0472">Membrane</keyword>
<protein>
    <submittedName>
        <fullName evidence="2">Uncharacterized protein</fullName>
    </submittedName>
</protein>
<sequence length="85" mass="9401">MNRNMPRTRLSVIKTATKSRNVEALMSLELTIVMLIASWLAVASAMLWGVMRVSRRRHQPRSVEPRAAQPAVLAKHIKAPAVAAS</sequence>
<evidence type="ECO:0000313" key="2">
    <source>
        <dbReference type="EMBL" id="RMU69986.1"/>
    </source>
</evidence>
<comment type="caution">
    <text evidence="2">The sequence shown here is derived from an EMBL/GenBank/DDBJ whole genome shotgun (WGS) entry which is preliminary data.</text>
</comment>
<keyword evidence="1" id="KW-1133">Transmembrane helix</keyword>
<reference evidence="2 3" key="1">
    <citation type="submission" date="2018-08" db="EMBL/GenBank/DDBJ databases">
        <title>Recombination of ecologically and evolutionarily significant loci maintains genetic cohesion in the Pseudomonas syringae species complex.</title>
        <authorList>
            <person name="Dillon M."/>
            <person name="Thakur S."/>
            <person name="Almeida R.N.D."/>
            <person name="Weir B.S."/>
            <person name="Guttman D.S."/>
        </authorList>
    </citation>
    <scope>NUCLEOTIDE SEQUENCE [LARGE SCALE GENOMIC DNA]</scope>
    <source>
        <strain evidence="2 3">ICMP 11947</strain>
    </source>
</reference>
<proteinExistence type="predicted"/>
<dbReference type="Proteomes" id="UP000271152">
    <property type="component" value="Unassembled WGS sequence"/>
</dbReference>
<evidence type="ECO:0000256" key="1">
    <source>
        <dbReference type="SAM" id="Phobius"/>
    </source>
</evidence>
<accession>A0A3M5WHK4</accession>
<dbReference type="EMBL" id="RBUG01000116">
    <property type="protein sequence ID" value="RMU69986.1"/>
    <property type="molecule type" value="Genomic_DNA"/>
</dbReference>
<evidence type="ECO:0000313" key="3">
    <source>
        <dbReference type="Proteomes" id="UP000271152"/>
    </source>
</evidence>
<dbReference type="AlphaFoldDB" id="A0A3M5WHK4"/>
<keyword evidence="1" id="KW-0812">Transmembrane</keyword>
<feature type="transmembrane region" description="Helical" evidence="1">
    <location>
        <begin position="30"/>
        <end position="51"/>
    </location>
</feature>